<dbReference type="PRINTS" id="PR00385">
    <property type="entry name" value="P450"/>
</dbReference>
<evidence type="ECO:0000313" key="11">
    <source>
        <dbReference type="EMBL" id="KAB8068051.1"/>
    </source>
</evidence>
<dbReference type="OrthoDB" id="1470350at2759"/>
<accession>A0A5N5WHT6</accession>
<dbReference type="GO" id="GO:0016705">
    <property type="term" value="F:oxidoreductase activity, acting on paired donors, with incorporation or reduction of molecular oxygen"/>
    <property type="evidence" value="ECO:0007669"/>
    <property type="project" value="InterPro"/>
</dbReference>
<evidence type="ECO:0000313" key="12">
    <source>
        <dbReference type="Proteomes" id="UP000326565"/>
    </source>
</evidence>
<evidence type="ECO:0000256" key="8">
    <source>
        <dbReference type="PIRSR" id="PIRSR602401-1"/>
    </source>
</evidence>
<evidence type="ECO:0000256" key="6">
    <source>
        <dbReference type="ARBA" id="ARBA00023004"/>
    </source>
</evidence>
<sequence>MVDLLSLPAIWAAFPVLCFTGFLIDESSPSSLLCDPISSLPGPVISKYSNIKLKYHWLTGDRAKYVHSLHEKYGPVVRISPNEVDISSYAAAKSVHSIGSTFVKSEFYRHLTRYDVQNLFNTSDPKFHGERRRLLASSMSNSSLKFMEPSIDAHVRLTIHRMEEQMETQGTVDIYKWWMFMATDVIGELCFGDSFRMLEYGKKTQYSLDLESVSAMEAVRVAFPGMVSLASVVPLPVFRKSAEAGYRMEQYAHQSVQRYREVVATNPNPKPTLFTKLFGSGEGGLPDHEIINEAISFIIAGSDTTATTMTYLVWEVCRNPHIKRSLLLELGGLADNFEHDDLRSLPYLNQVITETLRLYTGVPSGLPRVSRHGANLGGYWIPAGVTVTTQAYSLHRDPDVFTDPERFDPSRWEQPTRQMEDALMPFGGGSRTCIGMHLARAELRLSTARFFRKFPKATISTKEGMTVEDMDQIAYFLMSPKGKRCIVQVW</sequence>
<comment type="cofactor">
    <cofactor evidence="1 8">
        <name>heme</name>
        <dbReference type="ChEBI" id="CHEBI:30413"/>
    </cofactor>
</comment>
<dbReference type="InterPro" id="IPR036396">
    <property type="entry name" value="Cyt_P450_sf"/>
</dbReference>
<evidence type="ECO:0000256" key="9">
    <source>
        <dbReference type="RuleBase" id="RU000461"/>
    </source>
</evidence>
<organism evidence="11 12">
    <name type="scientific">Aspergillus leporis</name>
    <dbReference type="NCBI Taxonomy" id="41062"/>
    <lineage>
        <taxon>Eukaryota</taxon>
        <taxon>Fungi</taxon>
        <taxon>Dikarya</taxon>
        <taxon>Ascomycota</taxon>
        <taxon>Pezizomycotina</taxon>
        <taxon>Eurotiomycetes</taxon>
        <taxon>Eurotiomycetidae</taxon>
        <taxon>Eurotiales</taxon>
        <taxon>Aspergillaceae</taxon>
        <taxon>Aspergillus</taxon>
        <taxon>Aspergillus subgen. Circumdati</taxon>
    </lineage>
</organism>
<evidence type="ECO:0000256" key="7">
    <source>
        <dbReference type="ARBA" id="ARBA00023033"/>
    </source>
</evidence>
<dbReference type="InterPro" id="IPR017972">
    <property type="entry name" value="Cyt_P450_CS"/>
</dbReference>
<keyword evidence="12" id="KW-1185">Reference proteome</keyword>
<evidence type="ECO:0000256" key="2">
    <source>
        <dbReference type="ARBA" id="ARBA00010617"/>
    </source>
</evidence>
<dbReference type="PANTHER" id="PTHR24305">
    <property type="entry name" value="CYTOCHROME P450"/>
    <property type="match status" value="1"/>
</dbReference>
<evidence type="ECO:0000256" key="1">
    <source>
        <dbReference type="ARBA" id="ARBA00001971"/>
    </source>
</evidence>
<keyword evidence="7 9" id="KW-0503">Monooxygenase</keyword>
<feature type="binding site" description="axial binding residue" evidence="8">
    <location>
        <position position="433"/>
    </location>
    <ligand>
        <name>heme</name>
        <dbReference type="ChEBI" id="CHEBI:30413"/>
    </ligand>
    <ligandPart>
        <name>Fe</name>
        <dbReference type="ChEBI" id="CHEBI:18248"/>
    </ligandPart>
</feature>
<keyword evidence="4 8" id="KW-0479">Metal-binding</keyword>
<keyword evidence="5 9" id="KW-0560">Oxidoreductase</keyword>
<keyword evidence="10" id="KW-0732">Signal</keyword>
<keyword evidence="3 8" id="KW-0349">Heme</keyword>
<dbReference type="InterPro" id="IPR002401">
    <property type="entry name" value="Cyt_P450_E_grp-I"/>
</dbReference>
<name>A0A5N5WHT6_9EURO</name>
<evidence type="ECO:0000256" key="4">
    <source>
        <dbReference type="ARBA" id="ARBA00022723"/>
    </source>
</evidence>
<dbReference type="Pfam" id="PF00067">
    <property type="entry name" value="p450"/>
    <property type="match status" value="1"/>
</dbReference>
<evidence type="ECO:0000256" key="5">
    <source>
        <dbReference type="ARBA" id="ARBA00023002"/>
    </source>
</evidence>
<dbReference type="PROSITE" id="PS00086">
    <property type="entry name" value="CYTOCHROME_P450"/>
    <property type="match status" value="1"/>
</dbReference>
<evidence type="ECO:0000256" key="3">
    <source>
        <dbReference type="ARBA" id="ARBA00022617"/>
    </source>
</evidence>
<dbReference type="InterPro" id="IPR001128">
    <property type="entry name" value="Cyt_P450"/>
</dbReference>
<dbReference type="EMBL" id="ML732420">
    <property type="protein sequence ID" value="KAB8068051.1"/>
    <property type="molecule type" value="Genomic_DNA"/>
</dbReference>
<protein>
    <submittedName>
        <fullName evidence="11">Putative cytochrome P450</fullName>
    </submittedName>
</protein>
<dbReference type="GO" id="GO:0005506">
    <property type="term" value="F:iron ion binding"/>
    <property type="evidence" value="ECO:0007669"/>
    <property type="project" value="InterPro"/>
</dbReference>
<dbReference type="Gene3D" id="1.10.630.10">
    <property type="entry name" value="Cytochrome P450"/>
    <property type="match status" value="1"/>
</dbReference>
<dbReference type="SUPFAM" id="SSF48264">
    <property type="entry name" value="Cytochrome P450"/>
    <property type="match status" value="1"/>
</dbReference>
<dbReference type="Proteomes" id="UP000326565">
    <property type="component" value="Unassembled WGS sequence"/>
</dbReference>
<keyword evidence="6 8" id="KW-0408">Iron</keyword>
<dbReference type="PANTHER" id="PTHR24305:SF96">
    <property type="entry name" value="CYTOCHROME P450 MONOOXYGENASE STCB-RELATED"/>
    <property type="match status" value="1"/>
</dbReference>
<feature type="chain" id="PRO_5024909589" evidence="10">
    <location>
        <begin position="19"/>
        <end position="490"/>
    </location>
</feature>
<reference evidence="11 12" key="1">
    <citation type="submission" date="2019-04" db="EMBL/GenBank/DDBJ databases">
        <title>Friends and foes A comparative genomics study of 23 Aspergillus species from section Flavi.</title>
        <authorList>
            <consortium name="DOE Joint Genome Institute"/>
            <person name="Kjaerbolling I."/>
            <person name="Vesth T."/>
            <person name="Frisvad J.C."/>
            <person name="Nybo J.L."/>
            <person name="Theobald S."/>
            <person name="Kildgaard S."/>
            <person name="Isbrandt T."/>
            <person name="Kuo A."/>
            <person name="Sato A."/>
            <person name="Lyhne E.K."/>
            <person name="Kogle M.E."/>
            <person name="Wiebenga A."/>
            <person name="Kun R.S."/>
            <person name="Lubbers R.J."/>
            <person name="Makela M.R."/>
            <person name="Barry K."/>
            <person name="Chovatia M."/>
            <person name="Clum A."/>
            <person name="Daum C."/>
            <person name="Haridas S."/>
            <person name="He G."/>
            <person name="LaButti K."/>
            <person name="Lipzen A."/>
            <person name="Mondo S."/>
            <person name="Riley R."/>
            <person name="Salamov A."/>
            <person name="Simmons B.A."/>
            <person name="Magnuson J.K."/>
            <person name="Henrissat B."/>
            <person name="Mortensen U.H."/>
            <person name="Larsen T.O."/>
            <person name="Devries R.P."/>
            <person name="Grigoriev I.V."/>
            <person name="Machida M."/>
            <person name="Baker S.E."/>
            <person name="Andersen M.R."/>
        </authorList>
    </citation>
    <scope>NUCLEOTIDE SEQUENCE [LARGE SCALE GENOMIC DNA]</scope>
    <source>
        <strain evidence="11 12">CBS 151.66</strain>
    </source>
</reference>
<dbReference type="GO" id="GO:0004497">
    <property type="term" value="F:monooxygenase activity"/>
    <property type="evidence" value="ECO:0007669"/>
    <property type="project" value="UniProtKB-KW"/>
</dbReference>
<dbReference type="AlphaFoldDB" id="A0A5N5WHT6"/>
<gene>
    <name evidence="11" type="ORF">BDV29DRAFT_195982</name>
</gene>
<dbReference type="PRINTS" id="PR00463">
    <property type="entry name" value="EP450I"/>
</dbReference>
<dbReference type="InterPro" id="IPR050121">
    <property type="entry name" value="Cytochrome_P450_monoxygenase"/>
</dbReference>
<dbReference type="GO" id="GO:0020037">
    <property type="term" value="F:heme binding"/>
    <property type="evidence" value="ECO:0007669"/>
    <property type="project" value="InterPro"/>
</dbReference>
<feature type="signal peptide" evidence="10">
    <location>
        <begin position="1"/>
        <end position="18"/>
    </location>
</feature>
<proteinExistence type="inferred from homology"/>
<evidence type="ECO:0000256" key="10">
    <source>
        <dbReference type="SAM" id="SignalP"/>
    </source>
</evidence>
<dbReference type="CDD" id="cd11059">
    <property type="entry name" value="CYP_fungal"/>
    <property type="match status" value="1"/>
</dbReference>
<comment type="similarity">
    <text evidence="2 9">Belongs to the cytochrome P450 family.</text>
</comment>